<dbReference type="GO" id="GO:0004301">
    <property type="term" value="F:epoxide hydrolase activity"/>
    <property type="evidence" value="ECO:0007669"/>
    <property type="project" value="TreeGrafter"/>
</dbReference>
<evidence type="ECO:0000313" key="6">
    <source>
        <dbReference type="EMBL" id="RDV01613.1"/>
    </source>
</evidence>
<dbReference type="PIRSF" id="PIRSF001112">
    <property type="entry name" value="Epoxide_hydrolase"/>
    <property type="match status" value="1"/>
</dbReference>
<sequence>MSISPRPFTVSIDQSALDDLQARLALTRLPEKETVDDWDQGLPLSYARELLDYWRSSYDWRRCEAELNRWPHFKAEIDGLDIHFIHIKSSRADARPMIMTHGWPGSVLEFVNVIEALTEPSESSQPAFHLVLPSLPGYGFSGRPDKAGWSVEKIAEAWDVLMRGLGYDRYFAQGGDWGAMVTSAIGAQNKGACAAIHVNMAVATPPPEVLSEPTPFEAQSLMRAGWYQEKDSGYSKIQSTRPQTLGYALTDSPVGQMCWIIEKFHGWSDCDGHPENVFSRDHLLDNVMLYWLNATAASSARLYWHSFAAGNLAEVQVPTGISAFPKELFRPSRRWAETRYKNIVYWNELEKGGHFAAMERPELFIAEVRNCFGTLSL</sequence>
<evidence type="ECO:0000256" key="4">
    <source>
        <dbReference type="PIRSR" id="PIRSR001112-1"/>
    </source>
</evidence>
<dbReference type="InterPro" id="IPR029058">
    <property type="entry name" value="AB_hydrolase_fold"/>
</dbReference>
<dbReference type="InterPro" id="IPR010497">
    <property type="entry name" value="Epoxide_hydro_N"/>
</dbReference>
<keyword evidence="7" id="KW-1185">Reference proteome</keyword>
<dbReference type="PRINTS" id="PR00412">
    <property type="entry name" value="EPOXHYDRLASE"/>
</dbReference>
<dbReference type="Gene3D" id="3.40.50.1820">
    <property type="entry name" value="alpha/beta hydrolase"/>
    <property type="match status" value="1"/>
</dbReference>
<feature type="domain" description="Epoxide hydrolase N-terminal" evidence="5">
    <location>
        <begin position="5"/>
        <end position="110"/>
    </location>
</feature>
<comment type="similarity">
    <text evidence="1">Belongs to the peptidase S33 family.</text>
</comment>
<reference evidence="7" key="1">
    <citation type="submission" date="2018-08" db="EMBL/GenBank/DDBJ databases">
        <authorList>
            <person name="Kim S.-J."/>
            <person name="Jung G.-Y."/>
        </authorList>
    </citation>
    <scope>NUCLEOTIDE SEQUENCE [LARGE SCALE GENOMIC DNA]</scope>
    <source>
        <strain evidence="7">GY_G</strain>
    </source>
</reference>
<dbReference type="OrthoDB" id="27092at2"/>
<evidence type="ECO:0000256" key="1">
    <source>
        <dbReference type="ARBA" id="ARBA00010088"/>
    </source>
</evidence>
<dbReference type="EMBL" id="QRGP01000003">
    <property type="protein sequence ID" value="RDV01613.1"/>
    <property type="molecule type" value="Genomic_DNA"/>
</dbReference>
<keyword evidence="3 6" id="KW-0378">Hydrolase</keyword>
<dbReference type="RefSeq" id="WP_115550394.1">
    <property type="nucleotide sequence ID" value="NZ_QRGP01000003.1"/>
</dbReference>
<dbReference type="PANTHER" id="PTHR21661">
    <property type="entry name" value="EPOXIDE HYDROLASE 1-RELATED"/>
    <property type="match status" value="1"/>
</dbReference>
<evidence type="ECO:0000256" key="3">
    <source>
        <dbReference type="ARBA" id="ARBA00022801"/>
    </source>
</evidence>
<dbReference type="InterPro" id="IPR016292">
    <property type="entry name" value="Epoxide_hydrolase"/>
</dbReference>
<comment type="caution">
    <text evidence="6">The sequence shown here is derived from an EMBL/GenBank/DDBJ whole genome shotgun (WGS) entry which is preliminary data.</text>
</comment>
<name>A0A371B2D9_9SPHN</name>
<dbReference type="Pfam" id="PF06441">
    <property type="entry name" value="EHN"/>
    <property type="match status" value="1"/>
</dbReference>
<dbReference type="SMR" id="A0A371B2D9"/>
<gene>
    <name evidence="6" type="ORF">DXH95_15110</name>
</gene>
<proteinExistence type="inferred from homology"/>
<organism evidence="6 7">
    <name type="scientific">Sphingorhabdus pulchriflava</name>
    <dbReference type="NCBI Taxonomy" id="2292257"/>
    <lineage>
        <taxon>Bacteria</taxon>
        <taxon>Pseudomonadati</taxon>
        <taxon>Pseudomonadota</taxon>
        <taxon>Alphaproteobacteria</taxon>
        <taxon>Sphingomonadales</taxon>
        <taxon>Sphingomonadaceae</taxon>
        <taxon>Sphingorhabdus</taxon>
    </lineage>
</organism>
<protein>
    <submittedName>
        <fullName evidence="6">Epoxide hydrolase</fullName>
    </submittedName>
</protein>
<dbReference type="GO" id="GO:0097176">
    <property type="term" value="P:epoxide metabolic process"/>
    <property type="evidence" value="ECO:0007669"/>
    <property type="project" value="TreeGrafter"/>
</dbReference>
<evidence type="ECO:0000313" key="7">
    <source>
        <dbReference type="Proteomes" id="UP000263833"/>
    </source>
</evidence>
<evidence type="ECO:0000259" key="5">
    <source>
        <dbReference type="Pfam" id="PF06441"/>
    </source>
</evidence>
<evidence type="ECO:0000256" key="2">
    <source>
        <dbReference type="ARBA" id="ARBA00022797"/>
    </source>
</evidence>
<dbReference type="InterPro" id="IPR000639">
    <property type="entry name" value="Epox_hydrolase-like"/>
</dbReference>
<dbReference type="SUPFAM" id="SSF53474">
    <property type="entry name" value="alpha/beta-Hydrolases"/>
    <property type="match status" value="1"/>
</dbReference>
<dbReference type="PANTHER" id="PTHR21661:SF35">
    <property type="entry name" value="EPOXIDE HYDROLASE"/>
    <property type="match status" value="1"/>
</dbReference>
<keyword evidence="2" id="KW-0058">Aromatic hydrocarbons catabolism</keyword>
<feature type="active site" description="Nucleophile" evidence="4">
    <location>
        <position position="176"/>
    </location>
</feature>
<feature type="active site" description="Proton donor" evidence="4">
    <location>
        <position position="303"/>
    </location>
</feature>
<dbReference type="AlphaFoldDB" id="A0A371B2D9"/>
<accession>A0A371B2D9</accession>
<feature type="active site" description="Proton acceptor" evidence="4">
    <location>
        <position position="354"/>
    </location>
</feature>
<dbReference type="Proteomes" id="UP000263833">
    <property type="component" value="Unassembled WGS sequence"/>
</dbReference>